<evidence type="ECO:0000313" key="2">
    <source>
        <dbReference type="Proteomes" id="UP000267081"/>
    </source>
</evidence>
<name>A0A3R9FL61_9PSEU</name>
<organism evidence="1 2">
    <name type="scientific">Amycolatopsis eburnea</name>
    <dbReference type="NCBI Taxonomy" id="2267691"/>
    <lineage>
        <taxon>Bacteria</taxon>
        <taxon>Bacillati</taxon>
        <taxon>Actinomycetota</taxon>
        <taxon>Actinomycetes</taxon>
        <taxon>Pseudonocardiales</taxon>
        <taxon>Pseudonocardiaceae</taxon>
        <taxon>Amycolatopsis</taxon>
    </lineage>
</organism>
<proteinExistence type="predicted"/>
<accession>A0A3R9FL61</accession>
<sequence>MSPKADEDGITWRCWAVTPAAGTKYRIRAELFDYGLSADLAEGTITGRKPLLDFKESDLFTAVDS</sequence>
<dbReference type="RefSeq" id="WP_125312297.1">
    <property type="nucleotide sequence ID" value="NZ_RSEC01000055.1"/>
</dbReference>
<evidence type="ECO:0000313" key="1">
    <source>
        <dbReference type="EMBL" id="RSD14803.1"/>
    </source>
</evidence>
<gene>
    <name evidence="1" type="ORF">EIY87_24800</name>
</gene>
<comment type="caution">
    <text evidence="1">The sequence shown here is derived from an EMBL/GenBank/DDBJ whole genome shotgun (WGS) entry which is preliminary data.</text>
</comment>
<dbReference type="AlphaFoldDB" id="A0A3R9FL61"/>
<dbReference type="EMBL" id="RSEC01000055">
    <property type="protein sequence ID" value="RSD14803.1"/>
    <property type="molecule type" value="Genomic_DNA"/>
</dbReference>
<keyword evidence="2" id="KW-1185">Reference proteome</keyword>
<dbReference type="OrthoDB" id="9885685at2"/>
<protein>
    <submittedName>
        <fullName evidence="1">Uncharacterized protein</fullName>
    </submittedName>
</protein>
<reference evidence="1 2" key="1">
    <citation type="submission" date="2018-12" db="EMBL/GenBank/DDBJ databases">
        <title>Amycolatopsis eburnea sp. nov. actinomycete associate with arbuscular mycorrhiza fungal spore.</title>
        <authorList>
            <person name="Lumyong S."/>
            <person name="Chaiya L."/>
        </authorList>
    </citation>
    <scope>NUCLEOTIDE SEQUENCE [LARGE SCALE GENOMIC DNA]</scope>
    <source>
        <strain evidence="1 2">GLM-1</strain>
    </source>
</reference>
<dbReference type="Proteomes" id="UP000267081">
    <property type="component" value="Unassembled WGS sequence"/>
</dbReference>